<dbReference type="InterPro" id="IPR032466">
    <property type="entry name" value="Metal_Hydrolase"/>
</dbReference>
<dbReference type="InterPro" id="IPR006680">
    <property type="entry name" value="Amidohydro-rel"/>
</dbReference>
<protein>
    <submittedName>
        <fullName evidence="3">Amidohydrolase</fullName>
    </submittedName>
</protein>
<evidence type="ECO:0000313" key="3">
    <source>
        <dbReference type="EMBL" id="MCW5320840.1"/>
    </source>
</evidence>
<dbReference type="Gene3D" id="3.20.20.140">
    <property type="entry name" value="Metal-dependent hydrolases"/>
    <property type="match status" value="1"/>
</dbReference>
<keyword evidence="4" id="KW-1185">Reference proteome</keyword>
<name>A0ABT3KSQ3_9BURK</name>
<comment type="caution">
    <text evidence="3">The sequence shown here is derived from an EMBL/GenBank/DDBJ whole genome shotgun (WGS) entry which is preliminary data.</text>
</comment>
<dbReference type="PANTHER" id="PTHR43569">
    <property type="entry name" value="AMIDOHYDROLASE"/>
    <property type="match status" value="1"/>
</dbReference>
<dbReference type="SUPFAM" id="SSF51556">
    <property type="entry name" value="Metallo-dependent hydrolases"/>
    <property type="match status" value="1"/>
</dbReference>
<dbReference type="PANTHER" id="PTHR43569:SF1">
    <property type="entry name" value="BLL3371 PROTEIN"/>
    <property type="match status" value="1"/>
</dbReference>
<reference evidence="4" key="1">
    <citation type="submission" date="2023-07" db="EMBL/GenBank/DDBJ databases">
        <title>Verminephrobacter genomes.</title>
        <authorList>
            <person name="Lund M.B."/>
        </authorList>
    </citation>
    <scope>NUCLEOTIDE SEQUENCE [LARGE SCALE GENOMIC DNA]</scope>
    <source>
        <strain evidence="4">AtM5-05</strain>
    </source>
</reference>
<evidence type="ECO:0000256" key="1">
    <source>
        <dbReference type="ARBA" id="ARBA00038310"/>
    </source>
</evidence>
<evidence type="ECO:0000313" key="4">
    <source>
        <dbReference type="Proteomes" id="UP001208935"/>
    </source>
</evidence>
<dbReference type="RefSeq" id="WP_265281485.1">
    <property type="nucleotide sequence ID" value="NZ_QZCW01000001.1"/>
</dbReference>
<gene>
    <name evidence="3" type="ORF">D5039_06560</name>
</gene>
<proteinExistence type="inferred from homology"/>
<dbReference type="Pfam" id="PF04909">
    <property type="entry name" value="Amidohydro_2"/>
    <property type="match status" value="1"/>
</dbReference>
<sequence length="298" mass="33701">MHIIDPHVHLLDLEVHRYPWMENSARNFLGDASAIKKSYLLPDLLADAGADLHVEQIVHVEANHDPADPLAEARWIQSLADAPQNRGLPQAIVAGADLSQENVQQVLEAHLALRNLRGVRQILNVHPSPMYDFVGRHYMREPLWRKNFGLLQRFGLGFELQIYPAQMVEAAQLARAHPDTTLILNHAGMFCDRGSPAGWRLWRDGLRALAACPNVSVKISGLAMLDHHWTLESLRPYALEAIDAFDCERAMFASNFPVDKLFCSYRALWQTYAQIVADCSASERDALLRTNAQRIYRL</sequence>
<comment type="similarity">
    <text evidence="1">Belongs to the metallo-dependent hydrolases superfamily.</text>
</comment>
<evidence type="ECO:0000259" key="2">
    <source>
        <dbReference type="Pfam" id="PF04909"/>
    </source>
</evidence>
<feature type="domain" description="Amidohydrolase-related" evidence="2">
    <location>
        <begin position="4"/>
        <end position="298"/>
    </location>
</feature>
<dbReference type="InterPro" id="IPR052350">
    <property type="entry name" value="Metallo-dep_Lactonases"/>
</dbReference>
<dbReference type="EMBL" id="QZCW01000001">
    <property type="protein sequence ID" value="MCW5320840.1"/>
    <property type="molecule type" value="Genomic_DNA"/>
</dbReference>
<organism evidence="3 4">
    <name type="scientific">Verminephrobacter aporrectodeae subsp. tuberculatae</name>
    <dbReference type="NCBI Taxonomy" id="1110392"/>
    <lineage>
        <taxon>Bacteria</taxon>
        <taxon>Pseudomonadati</taxon>
        <taxon>Pseudomonadota</taxon>
        <taxon>Betaproteobacteria</taxon>
        <taxon>Burkholderiales</taxon>
        <taxon>Comamonadaceae</taxon>
        <taxon>Verminephrobacter</taxon>
    </lineage>
</organism>
<dbReference type="Proteomes" id="UP001208935">
    <property type="component" value="Unassembled WGS sequence"/>
</dbReference>
<accession>A0ABT3KSQ3</accession>